<reference evidence="3 4" key="1">
    <citation type="submission" date="2015-12" db="EMBL/GenBank/DDBJ databases">
        <title>Draft genome sequence of Moniliophthora roreri, the causal agent of frosty pod rot of cacao.</title>
        <authorList>
            <person name="Aime M.C."/>
            <person name="Diaz-Valderrama J.R."/>
            <person name="Kijpornyongpan T."/>
            <person name="Phillips-Mora W."/>
        </authorList>
    </citation>
    <scope>NUCLEOTIDE SEQUENCE [LARGE SCALE GENOMIC DNA]</scope>
    <source>
        <strain evidence="3 4">MCA 2952</strain>
    </source>
</reference>
<dbReference type="GO" id="GO:0016740">
    <property type="term" value="F:transferase activity"/>
    <property type="evidence" value="ECO:0007669"/>
    <property type="project" value="UniProtKB-KW"/>
</dbReference>
<dbReference type="Gene3D" id="1.20.1050.10">
    <property type="match status" value="1"/>
</dbReference>
<dbReference type="InterPro" id="IPR036282">
    <property type="entry name" value="Glutathione-S-Trfase_C_sf"/>
</dbReference>
<dbReference type="SFLD" id="SFLDS00019">
    <property type="entry name" value="Glutathione_Transferase_(cytos"/>
    <property type="match status" value="1"/>
</dbReference>
<dbReference type="Pfam" id="PF13417">
    <property type="entry name" value="GST_N_3"/>
    <property type="match status" value="1"/>
</dbReference>
<dbReference type="PANTHER" id="PTHR44051">
    <property type="entry name" value="GLUTATHIONE S-TRANSFERASE-RELATED"/>
    <property type="match status" value="1"/>
</dbReference>
<dbReference type="Proteomes" id="UP000054988">
    <property type="component" value="Unassembled WGS sequence"/>
</dbReference>
<evidence type="ECO:0000256" key="1">
    <source>
        <dbReference type="ARBA" id="ARBA00007409"/>
    </source>
</evidence>
<dbReference type="SUPFAM" id="SSF47616">
    <property type="entry name" value="GST C-terminal domain-like"/>
    <property type="match status" value="1"/>
</dbReference>
<proteinExistence type="inferred from homology"/>
<protein>
    <submittedName>
        <fullName evidence="3">Putative glutathione S-transferase</fullName>
    </submittedName>
</protein>
<feature type="domain" description="GST N-terminal" evidence="2">
    <location>
        <begin position="1"/>
        <end position="88"/>
    </location>
</feature>
<evidence type="ECO:0000313" key="3">
    <source>
        <dbReference type="EMBL" id="KTB27615.1"/>
    </source>
</evidence>
<dbReference type="AlphaFoldDB" id="A0A0W0EU52"/>
<name>A0A0W0EU52_MONRR</name>
<sequence>MITLHYLNDSRGQRILWLLEELCIPYTLKRYTRDAILRRAPNDLRVNSTPLNKSPSIEDTGEDGTENLVLGESGAIVEYLITRYGKNTELYMAPESPGWTDNLFYTHLAEGSLQPLLFVPLLKNVYKLGDSTSDGKDIPAIQRNYLNPNLIKFGKMITEHLRRLQPGQYLAGREVPTAADFMMFYTLEAFVARAPREAVSEEIREYVERARQRTAYQRALEKGGPFNMIC</sequence>
<keyword evidence="3" id="KW-0808">Transferase</keyword>
<dbReference type="PROSITE" id="PS50404">
    <property type="entry name" value="GST_NTER"/>
    <property type="match status" value="1"/>
</dbReference>
<comment type="caution">
    <text evidence="3">The sequence shown here is derived from an EMBL/GenBank/DDBJ whole genome shotgun (WGS) entry which is preliminary data.</text>
</comment>
<dbReference type="InterPro" id="IPR036249">
    <property type="entry name" value="Thioredoxin-like_sf"/>
</dbReference>
<organism evidence="3 4">
    <name type="scientific">Moniliophthora roreri</name>
    <name type="common">Frosty pod rot fungus</name>
    <name type="synonym">Monilia roreri</name>
    <dbReference type="NCBI Taxonomy" id="221103"/>
    <lineage>
        <taxon>Eukaryota</taxon>
        <taxon>Fungi</taxon>
        <taxon>Dikarya</taxon>
        <taxon>Basidiomycota</taxon>
        <taxon>Agaricomycotina</taxon>
        <taxon>Agaricomycetes</taxon>
        <taxon>Agaricomycetidae</taxon>
        <taxon>Agaricales</taxon>
        <taxon>Marasmiineae</taxon>
        <taxon>Marasmiaceae</taxon>
        <taxon>Moniliophthora</taxon>
    </lineage>
</organism>
<dbReference type="InterPro" id="IPR040079">
    <property type="entry name" value="Glutathione_S-Trfase"/>
</dbReference>
<dbReference type="InterPro" id="IPR004045">
    <property type="entry name" value="Glutathione_S-Trfase_N"/>
</dbReference>
<gene>
    <name evidence="3" type="ORF">WG66_19783</name>
</gene>
<evidence type="ECO:0000259" key="2">
    <source>
        <dbReference type="PROSITE" id="PS50404"/>
    </source>
</evidence>
<evidence type="ECO:0000313" key="4">
    <source>
        <dbReference type="Proteomes" id="UP000054988"/>
    </source>
</evidence>
<dbReference type="Gene3D" id="3.40.30.10">
    <property type="entry name" value="Glutaredoxin"/>
    <property type="match status" value="1"/>
</dbReference>
<dbReference type="SUPFAM" id="SSF52833">
    <property type="entry name" value="Thioredoxin-like"/>
    <property type="match status" value="1"/>
</dbReference>
<dbReference type="EMBL" id="LATX01002528">
    <property type="protein sequence ID" value="KTB27615.1"/>
    <property type="molecule type" value="Genomic_DNA"/>
</dbReference>
<accession>A0A0W0EU52</accession>
<dbReference type="CDD" id="cd03046">
    <property type="entry name" value="GST_N_GTT1_like"/>
    <property type="match status" value="1"/>
</dbReference>
<dbReference type="eggNOG" id="KOG0867">
    <property type="taxonomic scope" value="Eukaryota"/>
</dbReference>
<dbReference type="PANTHER" id="PTHR44051:SF9">
    <property type="entry name" value="GLUTATHIONE S-TRANSFERASE 1"/>
    <property type="match status" value="1"/>
</dbReference>
<comment type="similarity">
    <text evidence="1">Belongs to the GST superfamily.</text>
</comment>